<feature type="transmembrane region" description="Helical" evidence="2">
    <location>
        <begin position="64"/>
        <end position="85"/>
    </location>
</feature>
<keyword evidence="2" id="KW-0812">Transmembrane</keyword>
<feature type="compositionally biased region" description="Low complexity" evidence="1">
    <location>
        <begin position="95"/>
        <end position="112"/>
    </location>
</feature>
<dbReference type="Proteomes" id="UP000316500">
    <property type="component" value="Unassembled WGS sequence"/>
</dbReference>
<organism evidence="3 4">
    <name type="scientific">Paenarthrobacter nitroguajacolicus</name>
    <name type="common">Arthrobacter nitroguajacolicus</name>
    <dbReference type="NCBI Taxonomy" id="211146"/>
    <lineage>
        <taxon>Bacteria</taxon>
        <taxon>Bacillati</taxon>
        <taxon>Actinomycetota</taxon>
        <taxon>Actinomycetes</taxon>
        <taxon>Micrococcales</taxon>
        <taxon>Micrococcaceae</taxon>
        <taxon>Paenarthrobacter</taxon>
    </lineage>
</organism>
<protein>
    <submittedName>
        <fullName evidence="3">Uncharacterized protein</fullName>
    </submittedName>
</protein>
<comment type="caution">
    <text evidence="3">The sequence shown here is derived from an EMBL/GenBank/DDBJ whole genome shotgun (WGS) entry which is preliminary data.</text>
</comment>
<name>A0A558H692_PAENT</name>
<accession>A0A558H692</accession>
<evidence type="ECO:0000256" key="1">
    <source>
        <dbReference type="SAM" id="MobiDB-lite"/>
    </source>
</evidence>
<gene>
    <name evidence="3" type="ORF">FQP90_06070</name>
</gene>
<dbReference type="RefSeq" id="WP_144648797.1">
    <property type="nucleotide sequence ID" value="NZ_VNFK01000004.1"/>
</dbReference>
<feature type="region of interest" description="Disordered" evidence="1">
    <location>
        <begin position="91"/>
        <end position="112"/>
    </location>
</feature>
<sequence length="233" mass="23490">MRHEETAALERLTDADPGVAVTEEELARSREKSLAVRFTDSEQLVPGGSIDAFHQRRPRRRFRLAAGAGLAAAAVLAGVFVASSLSAPLNEQAGPAATPSAAAPETESSASPSLPEIIGAKAATGAAEIVVGANGNKAAVSTDQGVNVFMDALNSGKLGLNSGGCFAEIRPDGTSMGLIFPFGTQITGTGVILPDGTAVNVGEDFAFGGGLAPGTRDPGVCSPTGAAFLVQSW</sequence>
<reference evidence="3 4" key="1">
    <citation type="submission" date="2019-07" db="EMBL/GenBank/DDBJ databases">
        <title>Diversity of Bacteria from Kongsfjorden, Arctic.</title>
        <authorList>
            <person name="Yu Y."/>
        </authorList>
    </citation>
    <scope>NUCLEOTIDE SEQUENCE [LARGE SCALE GENOMIC DNA]</scope>
    <source>
        <strain evidence="3 4">SM1928</strain>
    </source>
</reference>
<keyword evidence="2" id="KW-0472">Membrane</keyword>
<evidence type="ECO:0000313" key="4">
    <source>
        <dbReference type="Proteomes" id="UP000316500"/>
    </source>
</evidence>
<evidence type="ECO:0000256" key="2">
    <source>
        <dbReference type="SAM" id="Phobius"/>
    </source>
</evidence>
<dbReference type="OrthoDB" id="4931671at2"/>
<evidence type="ECO:0000313" key="3">
    <source>
        <dbReference type="EMBL" id="TVU64638.1"/>
    </source>
</evidence>
<keyword evidence="2" id="KW-1133">Transmembrane helix</keyword>
<dbReference type="AlphaFoldDB" id="A0A558H692"/>
<proteinExistence type="predicted"/>
<dbReference type="EMBL" id="VNFK01000004">
    <property type="protein sequence ID" value="TVU64638.1"/>
    <property type="molecule type" value="Genomic_DNA"/>
</dbReference>